<dbReference type="Gene3D" id="3.10.290.70">
    <property type="match status" value="1"/>
</dbReference>
<dbReference type="EMBL" id="JBJUIK010000013">
    <property type="protein sequence ID" value="KAL3506524.1"/>
    <property type="molecule type" value="Genomic_DNA"/>
</dbReference>
<accession>A0ABD2YJA2</accession>
<feature type="region of interest" description="Disordered" evidence="1">
    <location>
        <begin position="1"/>
        <end position="32"/>
    </location>
</feature>
<evidence type="ECO:0000256" key="1">
    <source>
        <dbReference type="SAM" id="MobiDB-lite"/>
    </source>
</evidence>
<protein>
    <submittedName>
        <fullName evidence="2">Uncharacterized protein</fullName>
    </submittedName>
</protein>
<comment type="caution">
    <text evidence="2">The sequence shown here is derived from an EMBL/GenBank/DDBJ whole genome shotgun (WGS) entry which is preliminary data.</text>
</comment>
<sequence length="90" mass="10224">MDEQESESATVTEETKESNHVVKKIEKHQKDRKLDPHIEEQFYSAGRLLACISSRPVQCGRADGYILEGKKQEFYMKKIPRKKGKSAGAA</sequence>
<dbReference type="PANTHER" id="PTHR10394">
    <property type="entry name" value="40S RIBOSOMAL PROTEIN S8"/>
    <property type="match status" value="1"/>
</dbReference>
<proteinExistence type="predicted"/>
<dbReference type="Proteomes" id="UP001630127">
    <property type="component" value="Unassembled WGS sequence"/>
</dbReference>
<evidence type="ECO:0000313" key="3">
    <source>
        <dbReference type="Proteomes" id="UP001630127"/>
    </source>
</evidence>
<gene>
    <name evidence="2" type="ORF">ACH5RR_031906</name>
</gene>
<dbReference type="AlphaFoldDB" id="A0ABD2YJA2"/>
<keyword evidence="3" id="KW-1185">Reference proteome</keyword>
<reference evidence="2 3" key="1">
    <citation type="submission" date="2024-11" db="EMBL/GenBank/DDBJ databases">
        <title>A near-complete genome assembly of Cinchona calisaya.</title>
        <authorList>
            <person name="Lian D.C."/>
            <person name="Zhao X.W."/>
            <person name="Wei L."/>
        </authorList>
    </citation>
    <scope>NUCLEOTIDE SEQUENCE [LARGE SCALE GENOMIC DNA]</scope>
    <source>
        <tissue evidence="2">Nenye</tissue>
    </source>
</reference>
<name>A0ABD2YJA2_9GENT</name>
<dbReference type="InterPro" id="IPR001047">
    <property type="entry name" value="Ribosomal_eS8"/>
</dbReference>
<evidence type="ECO:0000313" key="2">
    <source>
        <dbReference type="EMBL" id="KAL3506524.1"/>
    </source>
</evidence>
<feature type="compositionally biased region" description="Basic and acidic residues" evidence="1">
    <location>
        <begin position="13"/>
        <end position="32"/>
    </location>
</feature>
<organism evidence="2 3">
    <name type="scientific">Cinchona calisaya</name>
    <dbReference type="NCBI Taxonomy" id="153742"/>
    <lineage>
        <taxon>Eukaryota</taxon>
        <taxon>Viridiplantae</taxon>
        <taxon>Streptophyta</taxon>
        <taxon>Embryophyta</taxon>
        <taxon>Tracheophyta</taxon>
        <taxon>Spermatophyta</taxon>
        <taxon>Magnoliopsida</taxon>
        <taxon>eudicotyledons</taxon>
        <taxon>Gunneridae</taxon>
        <taxon>Pentapetalae</taxon>
        <taxon>asterids</taxon>
        <taxon>lamiids</taxon>
        <taxon>Gentianales</taxon>
        <taxon>Rubiaceae</taxon>
        <taxon>Cinchonoideae</taxon>
        <taxon>Cinchoneae</taxon>
        <taxon>Cinchona</taxon>
    </lineage>
</organism>